<keyword evidence="1" id="KW-0812">Transmembrane</keyword>
<keyword evidence="3" id="KW-1185">Reference proteome</keyword>
<name>A0A0B2VQZ6_TOXCA</name>
<dbReference type="STRING" id="6265.A0A0B2VQZ6"/>
<feature type="transmembrane region" description="Helical" evidence="1">
    <location>
        <begin position="33"/>
        <end position="55"/>
    </location>
</feature>
<sequence>MQLRSLYFVELVQAVLLTVVGCAGLLLPPRPLFTWFPSLTIVSTSVFAISALLSLDKGIRLHSRTSFLVYIASRSAIILMTCISVCLLMVGFHSGHTTLAITVPLFVLCIIHAMWGCLTVTECLVLRTKLPLKRDCSALLNAEKREQIEQLNASFCQLHRLQTNNRYLSDSVQTVFTNTSDV</sequence>
<comment type="caution">
    <text evidence="2">The sequence shown here is derived from an EMBL/GenBank/DDBJ whole genome shotgun (WGS) entry which is preliminary data.</text>
</comment>
<dbReference type="AlphaFoldDB" id="A0A0B2VQZ6"/>
<accession>A0A0B2VQZ6</accession>
<feature type="transmembrane region" description="Helical" evidence="1">
    <location>
        <begin position="67"/>
        <end position="92"/>
    </location>
</feature>
<evidence type="ECO:0000256" key="1">
    <source>
        <dbReference type="SAM" id="Phobius"/>
    </source>
</evidence>
<feature type="transmembrane region" description="Helical" evidence="1">
    <location>
        <begin position="98"/>
        <end position="125"/>
    </location>
</feature>
<dbReference type="PROSITE" id="PS51257">
    <property type="entry name" value="PROKAR_LIPOPROTEIN"/>
    <property type="match status" value="1"/>
</dbReference>
<evidence type="ECO:0000313" key="2">
    <source>
        <dbReference type="EMBL" id="KHN85976.1"/>
    </source>
</evidence>
<gene>
    <name evidence="2" type="ORF">Tcan_16754</name>
</gene>
<reference evidence="2 3" key="1">
    <citation type="submission" date="2014-11" db="EMBL/GenBank/DDBJ databases">
        <title>Genetic blueprint of the zoonotic pathogen Toxocara canis.</title>
        <authorList>
            <person name="Zhu X.-Q."/>
            <person name="Korhonen P.K."/>
            <person name="Cai H."/>
            <person name="Young N.D."/>
            <person name="Nejsum P."/>
            <person name="von Samson-Himmelstjerna G."/>
            <person name="Boag P.R."/>
            <person name="Tan P."/>
            <person name="Li Q."/>
            <person name="Min J."/>
            <person name="Yang Y."/>
            <person name="Wang X."/>
            <person name="Fang X."/>
            <person name="Hall R.S."/>
            <person name="Hofmann A."/>
            <person name="Sternberg P.W."/>
            <person name="Jex A.R."/>
            <person name="Gasser R.B."/>
        </authorList>
    </citation>
    <scope>NUCLEOTIDE SEQUENCE [LARGE SCALE GENOMIC DNA]</scope>
    <source>
        <strain evidence="2">PN_DK_2014</strain>
    </source>
</reference>
<dbReference type="EMBL" id="JPKZ01000683">
    <property type="protein sequence ID" value="KHN85976.1"/>
    <property type="molecule type" value="Genomic_DNA"/>
</dbReference>
<dbReference type="Proteomes" id="UP000031036">
    <property type="component" value="Unassembled WGS sequence"/>
</dbReference>
<organism evidence="2 3">
    <name type="scientific">Toxocara canis</name>
    <name type="common">Canine roundworm</name>
    <dbReference type="NCBI Taxonomy" id="6265"/>
    <lineage>
        <taxon>Eukaryota</taxon>
        <taxon>Metazoa</taxon>
        <taxon>Ecdysozoa</taxon>
        <taxon>Nematoda</taxon>
        <taxon>Chromadorea</taxon>
        <taxon>Rhabditida</taxon>
        <taxon>Spirurina</taxon>
        <taxon>Ascaridomorpha</taxon>
        <taxon>Ascaridoidea</taxon>
        <taxon>Toxocaridae</taxon>
        <taxon>Toxocara</taxon>
    </lineage>
</organism>
<protein>
    <submittedName>
        <fullName evidence="2">Uncharacterized protein</fullName>
    </submittedName>
</protein>
<keyword evidence="1" id="KW-1133">Transmembrane helix</keyword>
<proteinExistence type="predicted"/>
<keyword evidence="1" id="KW-0472">Membrane</keyword>
<feature type="transmembrane region" description="Helical" evidence="1">
    <location>
        <begin position="7"/>
        <end position="27"/>
    </location>
</feature>
<evidence type="ECO:0000313" key="3">
    <source>
        <dbReference type="Proteomes" id="UP000031036"/>
    </source>
</evidence>